<keyword evidence="2" id="KW-0732">Signal</keyword>
<evidence type="ECO:0000313" key="4">
    <source>
        <dbReference type="Proteomes" id="UP000674179"/>
    </source>
</evidence>
<dbReference type="KEGG" id="lenr:94170312"/>
<feature type="region of interest" description="Disordered" evidence="1">
    <location>
        <begin position="357"/>
        <end position="376"/>
    </location>
</feature>
<keyword evidence="4" id="KW-1185">Reference proteome</keyword>
<protein>
    <recommendedName>
        <fullName evidence="5">Transmembrane protein 231</fullName>
    </recommendedName>
</protein>
<feature type="chain" id="PRO_5032996117" description="Transmembrane protein 231" evidence="2">
    <location>
        <begin position="31"/>
        <end position="376"/>
    </location>
</feature>
<evidence type="ECO:0000256" key="2">
    <source>
        <dbReference type="SAM" id="SignalP"/>
    </source>
</evidence>
<dbReference type="RefSeq" id="XP_067690905.1">
    <property type="nucleotide sequence ID" value="XM_067834802.1"/>
</dbReference>
<sequence length="376" mass="41170">MEPGAVFCRPTVRAATPVCLVVTLCMLVLAAPSAAVKASPRSNAVRAAPLFERFFAQSFRVSVLTQSFGAFNATLRMRASPNFAERVQGELIPIGLPKLDNRSQTQLPHFERARSLEDDRLSDLPFTVAVDSGRVNSNKKKSGAYASGSRDFASGGEEHPSLLTVDLHLQHSDAMEGVASVYYLPAELNALRSQREGMREGSASPSATVEFAFRSEVEHMTGNPLSDVNELAYVSSAIVRMDSYSSAPRMSRAAGEGLDGSPAVAASQGGVIFRWITEHEFSAHVTIPLLIVDAAGSASIHMERIWVYGYTTPSKSLYDRKQHEVPWYNKYMMLGVGLMGFLMQVVSGITEGRKRAQEKAKREAHLLEQRRSSKKK</sequence>
<organism evidence="3 4">
    <name type="scientific">Leishmania enriettii</name>
    <dbReference type="NCBI Taxonomy" id="5663"/>
    <lineage>
        <taxon>Eukaryota</taxon>
        <taxon>Discoba</taxon>
        <taxon>Euglenozoa</taxon>
        <taxon>Kinetoplastea</taxon>
        <taxon>Metakinetoplastina</taxon>
        <taxon>Trypanosomatida</taxon>
        <taxon>Trypanosomatidae</taxon>
        <taxon>Leishmaniinae</taxon>
        <taxon>Leishmania</taxon>
    </lineage>
</organism>
<proteinExistence type="predicted"/>
<reference evidence="3 4" key="1">
    <citation type="submission" date="2021-02" db="EMBL/GenBank/DDBJ databases">
        <title>Leishmania (Mundinia) enrietti genome sequencing and assembly.</title>
        <authorList>
            <person name="Almutairi H."/>
            <person name="Gatherer D."/>
        </authorList>
    </citation>
    <scope>NUCLEOTIDE SEQUENCE [LARGE SCALE GENOMIC DNA]</scope>
    <source>
        <strain evidence="3">CUR178</strain>
    </source>
</reference>
<evidence type="ECO:0000256" key="1">
    <source>
        <dbReference type="SAM" id="MobiDB-lite"/>
    </source>
</evidence>
<evidence type="ECO:0008006" key="5">
    <source>
        <dbReference type="Google" id="ProtNLM"/>
    </source>
</evidence>
<dbReference type="EMBL" id="JAFHKP010000030">
    <property type="protein sequence ID" value="KAG5473146.1"/>
    <property type="molecule type" value="Genomic_DNA"/>
</dbReference>
<feature type="signal peptide" evidence="2">
    <location>
        <begin position="1"/>
        <end position="30"/>
    </location>
</feature>
<dbReference type="AlphaFoldDB" id="A0A836GDT6"/>
<dbReference type="OrthoDB" id="272671at2759"/>
<comment type="caution">
    <text evidence="3">The sequence shown here is derived from an EMBL/GenBank/DDBJ whole genome shotgun (WGS) entry which is preliminary data.</text>
</comment>
<accession>A0A836GDT6</accession>
<dbReference type="GeneID" id="94170312"/>
<dbReference type="Proteomes" id="UP000674179">
    <property type="component" value="Chromosome 30"/>
</dbReference>
<gene>
    <name evidence="3" type="ORF">CUR178_03064</name>
</gene>
<name>A0A836GDT6_LEIEN</name>
<evidence type="ECO:0000313" key="3">
    <source>
        <dbReference type="EMBL" id="KAG5473146.1"/>
    </source>
</evidence>